<dbReference type="AlphaFoldDB" id="A0A5J4SZU1"/>
<comment type="caution">
    <text evidence="1">The sequence shown here is derived from an EMBL/GenBank/DDBJ whole genome shotgun (WGS) entry which is preliminary data.</text>
</comment>
<evidence type="ECO:0000313" key="1">
    <source>
        <dbReference type="EMBL" id="KAA6350903.1"/>
    </source>
</evidence>
<dbReference type="EMBL" id="SNRY01000021">
    <property type="protein sequence ID" value="KAA6350903.1"/>
    <property type="molecule type" value="Genomic_DNA"/>
</dbReference>
<name>A0A5J4SZU1_9ZZZZ</name>
<dbReference type="Pfam" id="PF22398">
    <property type="entry name" value="DUF6978"/>
    <property type="match status" value="1"/>
</dbReference>
<gene>
    <name evidence="1" type="ORF">EZS27_001750</name>
</gene>
<reference evidence="1" key="1">
    <citation type="submission" date="2019-03" db="EMBL/GenBank/DDBJ databases">
        <title>Single cell metagenomics reveals metabolic interactions within the superorganism composed of flagellate Streblomastix strix and complex community of Bacteroidetes bacteria on its surface.</title>
        <authorList>
            <person name="Treitli S.C."/>
            <person name="Kolisko M."/>
            <person name="Husnik F."/>
            <person name="Keeling P."/>
            <person name="Hampl V."/>
        </authorList>
    </citation>
    <scope>NUCLEOTIDE SEQUENCE</scope>
    <source>
        <strain evidence="1">STM</strain>
    </source>
</reference>
<accession>A0A5J4SZU1</accession>
<sequence>MLTMEQAARLVNTPKKIEVKGEILDNIQLTQRVPLQLHYRLLSNEYEDYVFLYDVKQSGKNYFKFSLYLMENDAKIGLIRIDYNGQHQNPEAKTESLPEEFYPYIGKSYSYNEPHVHYYVEEGKSMAWAIPLKDIGFDIQKITSHADINSAFIAFNKLISLETRFNIEPILI</sequence>
<proteinExistence type="predicted"/>
<organism evidence="1">
    <name type="scientific">termite gut metagenome</name>
    <dbReference type="NCBI Taxonomy" id="433724"/>
    <lineage>
        <taxon>unclassified sequences</taxon>
        <taxon>metagenomes</taxon>
        <taxon>organismal metagenomes</taxon>
    </lineage>
</organism>
<protein>
    <submittedName>
        <fullName evidence="1">Uncharacterized protein</fullName>
    </submittedName>
</protein>
<dbReference type="InterPro" id="IPR053916">
    <property type="entry name" value="DUF6978"/>
</dbReference>